<dbReference type="InterPro" id="IPR032675">
    <property type="entry name" value="LRR_dom_sf"/>
</dbReference>
<evidence type="ECO:0000313" key="1">
    <source>
        <dbReference type="EMBL" id="CAG8463101.1"/>
    </source>
</evidence>
<dbReference type="Gene3D" id="3.80.10.10">
    <property type="entry name" value="Ribonuclease Inhibitor"/>
    <property type="match status" value="1"/>
</dbReference>
<dbReference type="AlphaFoldDB" id="A0A9N8VVV7"/>
<reference evidence="1" key="1">
    <citation type="submission" date="2021-06" db="EMBL/GenBank/DDBJ databases">
        <authorList>
            <person name="Kallberg Y."/>
            <person name="Tangrot J."/>
            <person name="Rosling A."/>
        </authorList>
    </citation>
    <scope>NUCLEOTIDE SEQUENCE</scope>
    <source>
        <strain evidence="1">IA702</strain>
    </source>
</reference>
<organism evidence="1 2">
    <name type="scientific">Paraglomus occultum</name>
    <dbReference type="NCBI Taxonomy" id="144539"/>
    <lineage>
        <taxon>Eukaryota</taxon>
        <taxon>Fungi</taxon>
        <taxon>Fungi incertae sedis</taxon>
        <taxon>Mucoromycota</taxon>
        <taxon>Glomeromycotina</taxon>
        <taxon>Glomeromycetes</taxon>
        <taxon>Paraglomerales</taxon>
        <taxon>Paraglomeraceae</taxon>
        <taxon>Paraglomus</taxon>
    </lineage>
</organism>
<gene>
    <name evidence="1" type="ORF">POCULU_LOCUS663</name>
</gene>
<dbReference type="SUPFAM" id="SSF52047">
    <property type="entry name" value="RNI-like"/>
    <property type="match status" value="1"/>
</dbReference>
<dbReference type="EMBL" id="CAJVPJ010000037">
    <property type="protein sequence ID" value="CAG8463101.1"/>
    <property type="molecule type" value="Genomic_DNA"/>
</dbReference>
<dbReference type="OrthoDB" id="2419667at2759"/>
<protein>
    <submittedName>
        <fullName evidence="1">6405_t:CDS:1</fullName>
    </submittedName>
</protein>
<dbReference type="Proteomes" id="UP000789572">
    <property type="component" value="Unassembled WGS sequence"/>
</dbReference>
<sequence length="416" mass="48146">MCWSDPFSIIQNVYTIDTYLNFLSRKERRALTMNGIVLPERQKSRLFDYPTYLKELKLSQLWNAADDWWIMKSRTRFRIDKQKRMLTKTLAKLFLGPRSRIRCLTIDSSILIKSDFVDLRLTFTQLNRSVHQLCIDKVFDWSMFSALQRSPAVESITTLDLGEYVFMSDAANVSITDQLLLVELISSIRKLRRIRIYGHGTMPTEVLRSLGKHADSLKSITLEYMDFKLLSDSNALQAIESCVMLEELEIVNCLNATERQLAPLMNVRFPHLRTLQIITSTSAFDTLFISLASANSPTLCNLIFHPADSYVPSTLRSTSIEVISGLPQTFNKLGIPFDPTDMSLLRKLLSCPEFTIEELILFSWKRNPEKWHRLDIELPERLKVIRIYTIGGSRVNDFENSLGAKRSRLEWIYLPR</sequence>
<proteinExistence type="predicted"/>
<comment type="caution">
    <text evidence="1">The sequence shown here is derived from an EMBL/GenBank/DDBJ whole genome shotgun (WGS) entry which is preliminary data.</text>
</comment>
<evidence type="ECO:0000313" key="2">
    <source>
        <dbReference type="Proteomes" id="UP000789572"/>
    </source>
</evidence>
<keyword evidence="2" id="KW-1185">Reference proteome</keyword>
<name>A0A9N8VVV7_9GLOM</name>
<accession>A0A9N8VVV7</accession>